<dbReference type="EMBL" id="PYDT01000009">
    <property type="protein sequence ID" value="THU49924.1"/>
    <property type="molecule type" value="Genomic_DNA"/>
</dbReference>
<dbReference type="Proteomes" id="UP000317650">
    <property type="component" value="Chromosome 6"/>
</dbReference>
<organism evidence="1 2">
    <name type="scientific">Musa balbisiana</name>
    <name type="common">Banana</name>
    <dbReference type="NCBI Taxonomy" id="52838"/>
    <lineage>
        <taxon>Eukaryota</taxon>
        <taxon>Viridiplantae</taxon>
        <taxon>Streptophyta</taxon>
        <taxon>Embryophyta</taxon>
        <taxon>Tracheophyta</taxon>
        <taxon>Spermatophyta</taxon>
        <taxon>Magnoliopsida</taxon>
        <taxon>Liliopsida</taxon>
        <taxon>Zingiberales</taxon>
        <taxon>Musaceae</taxon>
        <taxon>Musa</taxon>
    </lineage>
</organism>
<evidence type="ECO:0000313" key="2">
    <source>
        <dbReference type="Proteomes" id="UP000317650"/>
    </source>
</evidence>
<keyword evidence="2" id="KW-1185">Reference proteome</keyword>
<name>A0A4S8IPB1_MUSBA</name>
<comment type="caution">
    <text evidence="1">The sequence shown here is derived from an EMBL/GenBank/DDBJ whole genome shotgun (WGS) entry which is preliminary data.</text>
</comment>
<protein>
    <submittedName>
        <fullName evidence="1">Uncharacterized protein</fullName>
    </submittedName>
</protein>
<proteinExistence type="predicted"/>
<accession>A0A4S8IPB1</accession>
<reference evidence="1 2" key="1">
    <citation type="journal article" date="2019" name="Nat. Plants">
        <title>Genome sequencing of Musa balbisiana reveals subgenome evolution and function divergence in polyploid bananas.</title>
        <authorList>
            <person name="Yao X."/>
        </authorList>
    </citation>
    <scope>NUCLEOTIDE SEQUENCE [LARGE SCALE GENOMIC DNA]</scope>
    <source>
        <strain evidence="2">cv. DH-PKW</strain>
        <tissue evidence="1">Leaves</tissue>
    </source>
</reference>
<sequence>MTSSSRRPPRDTSHRLAVVTGKFPSVCENSDHRYPPQGHDVKKAKDDDLACLSLWWEGSIPWTLFMPEDSLFFIDGILHLRAELTIKQASTMSLQS</sequence>
<gene>
    <name evidence="1" type="ORF">C4D60_Mb06t14700</name>
</gene>
<evidence type="ECO:0000313" key="1">
    <source>
        <dbReference type="EMBL" id="THU49924.1"/>
    </source>
</evidence>
<dbReference type="AlphaFoldDB" id="A0A4S8IPB1"/>